<dbReference type="InterPro" id="IPR001387">
    <property type="entry name" value="Cro/C1-type_HTH"/>
</dbReference>
<organism evidence="3 4">
    <name type="scientific">Erythrobacter aureus</name>
    <dbReference type="NCBI Taxonomy" id="2182384"/>
    <lineage>
        <taxon>Bacteria</taxon>
        <taxon>Pseudomonadati</taxon>
        <taxon>Pseudomonadota</taxon>
        <taxon>Alphaproteobacteria</taxon>
        <taxon>Sphingomonadales</taxon>
        <taxon>Erythrobacteraceae</taxon>
        <taxon>Erythrobacter/Porphyrobacter group</taxon>
        <taxon>Erythrobacter</taxon>
    </lineage>
</organism>
<dbReference type="SMART" id="SM00530">
    <property type="entry name" value="HTH_XRE"/>
    <property type="match status" value="1"/>
</dbReference>
<dbReference type="RefSeq" id="WP_115415504.1">
    <property type="nucleotide sequence ID" value="NZ_CP031357.1"/>
</dbReference>
<dbReference type="SUPFAM" id="SSF47413">
    <property type="entry name" value="lambda repressor-like DNA-binding domains"/>
    <property type="match status" value="1"/>
</dbReference>
<evidence type="ECO:0000259" key="2">
    <source>
        <dbReference type="PROSITE" id="PS50943"/>
    </source>
</evidence>
<feature type="compositionally biased region" description="Acidic residues" evidence="1">
    <location>
        <begin position="118"/>
        <end position="129"/>
    </location>
</feature>
<sequence>MASPKTASALRRLGEDLREARLRRRISIEDLALRAGTSRSTVARLEQGDTGVGIGTLCDILVVFGLVDRLGELADVRKDDIGLALDSERLPQRGRSSGTRRAGTGRSAGKQSQSDGHEGDDTDPDGVAF</sequence>
<gene>
    <name evidence="3" type="ORF">DVR09_02315</name>
</gene>
<name>A0A345YBL3_9SPHN</name>
<accession>A0A345YBL3</accession>
<dbReference type="EMBL" id="CP031357">
    <property type="protein sequence ID" value="AXK41315.1"/>
    <property type="molecule type" value="Genomic_DNA"/>
</dbReference>
<reference evidence="4" key="1">
    <citation type="submission" date="2018-07" db="EMBL/GenBank/DDBJ databases">
        <title>Genome sequence of Erythrobacter strain YH-07, an antagonistic bacterium isolated from Yellow Sea.</title>
        <authorList>
            <person name="Tang T."/>
            <person name="Liu Q."/>
            <person name="Sun X."/>
        </authorList>
    </citation>
    <scope>NUCLEOTIDE SEQUENCE [LARGE SCALE GENOMIC DNA]</scope>
    <source>
        <strain evidence="4">YH-07</strain>
    </source>
</reference>
<feature type="compositionally biased region" description="Low complexity" evidence="1">
    <location>
        <begin position="93"/>
        <end position="109"/>
    </location>
</feature>
<dbReference type="GO" id="GO:0003677">
    <property type="term" value="F:DNA binding"/>
    <property type="evidence" value="ECO:0007669"/>
    <property type="project" value="InterPro"/>
</dbReference>
<feature type="domain" description="HTH cro/C1-type" evidence="2">
    <location>
        <begin position="17"/>
        <end position="70"/>
    </location>
</feature>
<protein>
    <submittedName>
        <fullName evidence="3">XRE family transcriptional regulator</fullName>
    </submittedName>
</protein>
<evidence type="ECO:0000313" key="4">
    <source>
        <dbReference type="Proteomes" id="UP000254508"/>
    </source>
</evidence>
<proteinExistence type="predicted"/>
<dbReference type="InterPro" id="IPR010982">
    <property type="entry name" value="Lambda_DNA-bd_dom_sf"/>
</dbReference>
<keyword evidence="4" id="KW-1185">Reference proteome</keyword>
<dbReference type="Gene3D" id="1.10.260.40">
    <property type="entry name" value="lambda repressor-like DNA-binding domains"/>
    <property type="match status" value="1"/>
</dbReference>
<dbReference type="Proteomes" id="UP000254508">
    <property type="component" value="Chromosome"/>
</dbReference>
<dbReference type="CDD" id="cd00093">
    <property type="entry name" value="HTH_XRE"/>
    <property type="match status" value="1"/>
</dbReference>
<evidence type="ECO:0000313" key="3">
    <source>
        <dbReference type="EMBL" id="AXK41315.1"/>
    </source>
</evidence>
<feature type="region of interest" description="Disordered" evidence="1">
    <location>
        <begin position="84"/>
        <end position="129"/>
    </location>
</feature>
<dbReference type="PROSITE" id="PS50943">
    <property type="entry name" value="HTH_CROC1"/>
    <property type="match status" value="1"/>
</dbReference>
<evidence type="ECO:0000256" key="1">
    <source>
        <dbReference type="SAM" id="MobiDB-lite"/>
    </source>
</evidence>
<dbReference type="KEGG" id="err:DVR09_02315"/>
<dbReference type="Pfam" id="PF13560">
    <property type="entry name" value="HTH_31"/>
    <property type="match status" value="1"/>
</dbReference>
<dbReference type="AlphaFoldDB" id="A0A345YBL3"/>
<dbReference type="OrthoDB" id="8092542at2"/>